<organism evidence="4 5">
    <name type="scientific">Natrinema salifodinae</name>
    <dbReference type="NCBI Taxonomy" id="1202768"/>
    <lineage>
        <taxon>Archaea</taxon>
        <taxon>Methanobacteriati</taxon>
        <taxon>Methanobacteriota</taxon>
        <taxon>Stenosarchaea group</taxon>
        <taxon>Halobacteria</taxon>
        <taxon>Halobacteriales</taxon>
        <taxon>Natrialbaceae</taxon>
        <taxon>Natrinema</taxon>
    </lineage>
</organism>
<sequence length="367" mass="41202">METNELITVLEDAGLSPYQAAAYATLLELGSASASEVASMSDVPQPRIYDVLRSLDELGYVTVYDQDRLYARVDNPSESLTGIKTAIRRYETAIDEIERRYQEPEVRDGNVSLVQRFRTVIDHARDAIEAAGEHVQLAATPSQFTTLQPLLRDAYDRDVHVHLSLYLPSDTDLPFDATKFDGVCTEVRRRELSGPFLVLVDRERAYYATPNRLQQEYGVLIDDYTTAYVFHWYYLTRLWEVYETIYSDRSDDPPYSFVEITECIRAIEPFLESGADVTGRIDGTRIETGRECQLSGRFVDVDYTGSRSAEGGASLLELTAKAQICFETDGTVYTVGGRGAHLEDIAAKRFTIDRIDAGSEGDNSQSP</sequence>
<evidence type="ECO:0000256" key="1">
    <source>
        <dbReference type="ARBA" id="ARBA00007287"/>
    </source>
</evidence>
<dbReference type="Proteomes" id="UP000183275">
    <property type="component" value="Unassembled WGS sequence"/>
</dbReference>
<reference evidence="5" key="1">
    <citation type="submission" date="2016-10" db="EMBL/GenBank/DDBJ databases">
        <authorList>
            <person name="Varghese N."/>
        </authorList>
    </citation>
    <scope>NUCLEOTIDE SEQUENCE [LARGE SCALE GENOMIC DNA]</scope>
    <source>
        <strain evidence="5">CGMCC 1.12284</strain>
    </source>
</reference>
<dbReference type="Gene3D" id="1.10.10.10">
    <property type="entry name" value="Winged helix-like DNA-binding domain superfamily/Winged helix DNA-binding domain"/>
    <property type="match status" value="1"/>
</dbReference>
<dbReference type="SUPFAM" id="SSF159071">
    <property type="entry name" value="TrmB C-terminal domain-like"/>
    <property type="match status" value="1"/>
</dbReference>
<dbReference type="InterPro" id="IPR002831">
    <property type="entry name" value="Tscrpt_reg_TrmB_N"/>
</dbReference>
<dbReference type="STRING" id="1202768.SAMN05216285_1726"/>
<proteinExistence type="inferred from homology"/>
<dbReference type="AlphaFoldDB" id="A0A1I0NHR7"/>
<accession>A0A1I0NHR7</accession>
<name>A0A1I0NHR7_9EURY</name>
<evidence type="ECO:0000259" key="2">
    <source>
        <dbReference type="Pfam" id="PF01978"/>
    </source>
</evidence>
<dbReference type="InterPro" id="IPR051797">
    <property type="entry name" value="TrmB-like"/>
</dbReference>
<dbReference type="EMBL" id="FOIS01000002">
    <property type="protein sequence ID" value="SEW00720.1"/>
    <property type="molecule type" value="Genomic_DNA"/>
</dbReference>
<dbReference type="Pfam" id="PF01978">
    <property type="entry name" value="TrmB"/>
    <property type="match status" value="1"/>
</dbReference>
<dbReference type="eggNOG" id="arCOG02038">
    <property type="taxonomic scope" value="Archaea"/>
</dbReference>
<evidence type="ECO:0000259" key="3">
    <source>
        <dbReference type="Pfam" id="PF11495"/>
    </source>
</evidence>
<dbReference type="Pfam" id="PF11495">
    <property type="entry name" value="Regulator_TrmB"/>
    <property type="match status" value="1"/>
</dbReference>
<keyword evidence="5" id="KW-1185">Reference proteome</keyword>
<gene>
    <name evidence="4" type="ORF">SAMN05216285_1726</name>
</gene>
<dbReference type="SUPFAM" id="SSF46785">
    <property type="entry name" value="Winged helix' DNA-binding domain"/>
    <property type="match status" value="1"/>
</dbReference>
<dbReference type="PANTHER" id="PTHR34293">
    <property type="entry name" value="HTH-TYPE TRANSCRIPTIONAL REGULATOR TRMBL2"/>
    <property type="match status" value="1"/>
</dbReference>
<evidence type="ECO:0000313" key="4">
    <source>
        <dbReference type="EMBL" id="SEW00720.1"/>
    </source>
</evidence>
<dbReference type="RefSeq" id="WP_049988713.1">
    <property type="nucleotide sequence ID" value="NZ_FOIS01000002.1"/>
</dbReference>
<feature type="domain" description="Transcription regulator TrmB N-terminal" evidence="2">
    <location>
        <begin position="10"/>
        <end position="65"/>
    </location>
</feature>
<dbReference type="OrthoDB" id="96194at2157"/>
<dbReference type="CDD" id="cd09124">
    <property type="entry name" value="PLDc_like_TrmB_middle"/>
    <property type="match status" value="1"/>
</dbReference>
<protein>
    <submittedName>
        <fullName evidence="4">Sugar-specific transcriptional regulator TrmB</fullName>
    </submittedName>
</protein>
<feature type="domain" description="Transcription regulator TrmB C-terminal" evidence="3">
    <location>
        <begin position="111"/>
        <end position="354"/>
    </location>
</feature>
<dbReference type="PANTHER" id="PTHR34293:SF1">
    <property type="entry name" value="HTH-TYPE TRANSCRIPTIONAL REGULATOR TRMBL2"/>
    <property type="match status" value="1"/>
</dbReference>
<dbReference type="InterPro" id="IPR021586">
    <property type="entry name" value="Tscrpt_reg_TrmB_C"/>
</dbReference>
<dbReference type="InterPro" id="IPR036388">
    <property type="entry name" value="WH-like_DNA-bd_sf"/>
</dbReference>
<evidence type="ECO:0000313" key="5">
    <source>
        <dbReference type="Proteomes" id="UP000183275"/>
    </source>
</evidence>
<dbReference type="InterPro" id="IPR036390">
    <property type="entry name" value="WH_DNA-bd_sf"/>
</dbReference>
<comment type="similarity">
    <text evidence="1">Belongs to the transcriptional regulator TrmB family.</text>
</comment>